<gene>
    <name evidence="5" type="ORF">M6B22_11775</name>
</gene>
<dbReference type="Proteomes" id="UP001164693">
    <property type="component" value="Chromosome"/>
</dbReference>
<evidence type="ECO:0000259" key="4">
    <source>
        <dbReference type="PROSITE" id="PS50977"/>
    </source>
</evidence>
<evidence type="ECO:0000313" key="6">
    <source>
        <dbReference type="Proteomes" id="UP001164693"/>
    </source>
</evidence>
<evidence type="ECO:0000256" key="3">
    <source>
        <dbReference type="SAM" id="MobiDB-lite"/>
    </source>
</evidence>
<dbReference type="SUPFAM" id="SSF46689">
    <property type="entry name" value="Homeodomain-like"/>
    <property type="match status" value="1"/>
</dbReference>
<name>A0ABY7JT76_9ACTN</name>
<proteinExistence type="predicted"/>
<dbReference type="EMBL" id="CP097463">
    <property type="protein sequence ID" value="WAX55235.1"/>
    <property type="molecule type" value="Genomic_DNA"/>
</dbReference>
<dbReference type="InterPro" id="IPR001647">
    <property type="entry name" value="HTH_TetR"/>
</dbReference>
<dbReference type="Pfam" id="PF00440">
    <property type="entry name" value="TetR_N"/>
    <property type="match status" value="1"/>
</dbReference>
<protein>
    <submittedName>
        <fullName evidence="5">TetR/AcrR family transcriptional regulator</fullName>
    </submittedName>
</protein>
<organism evidence="5 6">
    <name type="scientific">Jatrophihabitans cynanchi</name>
    <dbReference type="NCBI Taxonomy" id="2944128"/>
    <lineage>
        <taxon>Bacteria</taxon>
        <taxon>Bacillati</taxon>
        <taxon>Actinomycetota</taxon>
        <taxon>Actinomycetes</taxon>
        <taxon>Jatrophihabitantales</taxon>
        <taxon>Jatrophihabitantaceae</taxon>
        <taxon>Jatrophihabitans</taxon>
    </lineage>
</organism>
<evidence type="ECO:0000313" key="5">
    <source>
        <dbReference type="EMBL" id="WAX55235.1"/>
    </source>
</evidence>
<dbReference type="PANTHER" id="PTHR30055:SF160">
    <property type="entry name" value="TRANSCRIPTIONAL REGULATORY PROTEIN (PROBABLY ASNC-FAMILY)-RELATED"/>
    <property type="match status" value="1"/>
</dbReference>
<dbReference type="SUPFAM" id="SSF48498">
    <property type="entry name" value="Tetracyclin repressor-like, C-terminal domain"/>
    <property type="match status" value="1"/>
</dbReference>
<feature type="region of interest" description="Disordered" evidence="3">
    <location>
        <begin position="1"/>
        <end position="32"/>
    </location>
</feature>
<dbReference type="InterPro" id="IPR045823">
    <property type="entry name" value="TetR_C_32"/>
</dbReference>
<accession>A0ABY7JT76</accession>
<dbReference type="PANTHER" id="PTHR30055">
    <property type="entry name" value="HTH-TYPE TRANSCRIPTIONAL REGULATOR RUTR"/>
    <property type="match status" value="1"/>
</dbReference>
<sequence length="242" mass="26015">MKNSVAAVTSDKPPESGQAAPRPDGRHSRWDAHRATRRDDLIAATIAAISAHGASVGMDQIASFARTSKPVVYRYFADKTDLYRAVSTRLVQRVLASLTAVAATDPPPRKLIHAGIDAFLGLVEQSPELYRFVTQHPQIDTADGTVADFSAVVADLLNEQLGGHLEQGRLDPAFAHPWGEGIVGFITSASLWWLDHRDAMTRQQLTAYLGALLWGGAAGVYQYVGEPADARPAAGVFPHLPG</sequence>
<feature type="domain" description="HTH tetR-type" evidence="4">
    <location>
        <begin position="35"/>
        <end position="94"/>
    </location>
</feature>
<evidence type="ECO:0000256" key="2">
    <source>
        <dbReference type="PROSITE-ProRule" id="PRU00335"/>
    </source>
</evidence>
<feature type="compositionally biased region" description="Basic and acidic residues" evidence="3">
    <location>
        <begin position="23"/>
        <end position="32"/>
    </location>
</feature>
<keyword evidence="1 2" id="KW-0238">DNA-binding</keyword>
<keyword evidence="6" id="KW-1185">Reference proteome</keyword>
<dbReference type="Pfam" id="PF19344">
    <property type="entry name" value="TetR_C_32"/>
    <property type="match status" value="1"/>
</dbReference>
<evidence type="ECO:0000256" key="1">
    <source>
        <dbReference type="ARBA" id="ARBA00023125"/>
    </source>
</evidence>
<dbReference type="InterPro" id="IPR050109">
    <property type="entry name" value="HTH-type_TetR-like_transc_reg"/>
</dbReference>
<dbReference type="Gene3D" id="1.10.357.10">
    <property type="entry name" value="Tetracycline Repressor, domain 2"/>
    <property type="match status" value="1"/>
</dbReference>
<feature type="DNA-binding region" description="H-T-H motif" evidence="2">
    <location>
        <begin position="57"/>
        <end position="76"/>
    </location>
</feature>
<reference evidence="5" key="1">
    <citation type="submission" date="2022-05" db="EMBL/GenBank/DDBJ databases">
        <title>Jatrophihabitans sp. SB3-54 whole genome sequence.</title>
        <authorList>
            <person name="Suh M.K."/>
            <person name="Eom M.K."/>
            <person name="Kim J.S."/>
            <person name="Kim H.S."/>
            <person name="Do H.E."/>
            <person name="Shin Y.K."/>
            <person name="Lee J.-S."/>
        </authorList>
    </citation>
    <scope>NUCLEOTIDE SEQUENCE</scope>
    <source>
        <strain evidence="5">SB3-54</strain>
    </source>
</reference>
<dbReference type="PROSITE" id="PS50977">
    <property type="entry name" value="HTH_TETR_2"/>
    <property type="match status" value="1"/>
</dbReference>
<dbReference type="RefSeq" id="WP_269441738.1">
    <property type="nucleotide sequence ID" value="NZ_CP097463.1"/>
</dbReference>
<dbReference type="InterPro" id="IPR036271">
    <property type="entry name" value="Tet_transcr_reg_TetR-rel_C_sf"/>
</dbReference>
<dbReference type="InterPro" id="IPR009057">
    <property type="entry name" value="Homeodomain-like_sf"/>
</dbReference>